<dbReference type="PROSITE" id="PS51186">
    <property type="entry name" value="GNAT"/>
    <property type="match status" value="1"/>
</dbReference>
<proteinExistence type="predicted"/>
<dbReference type="PANTHER" id="PTHR10545">
    <property type="entry name" value="DIAMINE N-ACETYLTRANSFERASE"/>
    <property type="match status" value="1"/>
</dbReference>
<feature type="domain" description="N-acetyltransferase" evidence="3">
    <location>
        <begin position="1"/>
        <end position="161"/>
    </location>
</feature>
<dbReference type="InterPro" id="IPR000182">
    <property type="entry name" value="GNAT_dom"/>
</dbReference>
<dbReference type="EMBL" id="JAULBC010000002">
    <property type="protein sequence ID" value="MEX6687446.1"/>
    <property type="molecule type" value="Genomic_DNA"/>
</dbReference>
<keyword evidence="2" id="KW-0012">Acyltransferase</keyword>
<evidence type="ECO:0000256" key="2">
    <source>
        <dbReference type="ARBA" id="ARBA00023315"/>
    </source>
</evidence>
<dbReference type="Proteomes" id="UP001560573">
    <property type="component" value="Unassembled WGS sequence"/>
</dbReference>
<reference evidence="4 5" key="1">
    <citation type="submission" date="2023-07" db="EMBL/GenBank/DDBJ databases">
        <authorList>
            <person name="Lian W.-H."/>
        </authorList>
    </citation>
    <scope>NUCLEOTIDE SEQUENCE [LARGE SCALE GENOMIC DNA]</scope>
    <source>
        <strain evidence="4 5">SYSU DXS3180</strain>
    </source>
</reference>
<dbReference type="CDD" id="cd04301">
    <property type="entry name" value="NAT_SF"/>
    <property type="match status" value="1"/>
</dbReference>
<gene>
    <name evidence="4" type="ORF">QTN47_08095</name>
</gene>
<comment type="caution">
    <text evidence="4">The sequence shown here is derived from an EMBL/GenBank/DDBJ whole genome shotgun (WGS) entry which is preliminary data.</text>
</comment>
<keyword evidence="1" id="KW-0808">Transferase</keyword>
<evidence type="ECO:0000259" key="3">
    <source>
        <dbReference type="PROSITE" id="PS51186"/>
    </source>
</evidence>
<evidence type="ECO:0000313" key="4">
    <source>
        <dbReference type="EMBL" id="MEX6687446.1"/>
    </source>
</evidence>
<dbReference type="Gene3D" id="3.40.630.30">
    <property type="match status" value="1"/>
</dbReference>
<sequence>MTIKRIDQSESDLVTELFNEYRMFYGQSPDLSLAEKFINTRLENNESVIFVALEQHGQEIKPVGFTQLYPVYSSVRACKNWILNDLFVKKEYRGKGARYQLIKNAMDFAQTNGATYMQLETATDNYNAQKLYESIGFQKKPADNSFFVYTISLSEQAVTAK</sequence>
<organism evidence="4 5">
    <name type="scientific">Danxiaibacter flavus</name>
    <dbReference type="NCBI Taxonomy" id="3049108"/>
    <lineage>
        <taxon>Bacteria</taxon>
        <taxon>Pseudomonadati</taxon>
        <taxon>Bacteroidota</taxon>
        <taxon>Chitinophagia</taxon>
        <taxon>Chitinophagales</taxon>
        <taxon>Chitinophagaceae</taxon>
        <taxon>Danxiaibacter</taxon>
    </lineage>
</organism>
<dbReference type="InterPro" id="IPR051016">
    <property type="entry name" value="Diverse_Substrate_AcTransf"/>
</dbReference>
<protein>
    <submittedName>
        <fullName evidence="4">GNAT family N-acetyltransferase</fullName>
    </submittedName>
</protein>
<dbReference type="Pfam" id="PF00583">
    <property type="entry name" value="Acetyltransf_1"/>
    <property type="match status" value="1"/>
</dbReference>
<dbReference type="PANTHER" id="PTHR10545:SF29">
    <property type="entry name" value="GH14572P-RELATED"/>
    <property type="match status" value="1"/>
</dbReference>
<dbReference type="InterPro" id="IPR016181">
    <property type="entry name" value="Acyl_CoA_acyltransferase"/>
</dbReference>
<evidence type="ECO:0000256" key="1">
    <source>
        <dbReference type="ARBA" id="ARBA00022679"/>
    </source>
</evidence>
<name>A0ABV3ZC51_9BACT</name>
<evidence type="ECO:0000313" key="5">
    <source>
        <dbReference type="Proteomes" id="UP001560573"/>
    </source>
</evidence>
<dbReference type="RefSeq" id="WP_369328852.1">
    <property type="nucleotide sequence ID" value="NZ_JAULBC010000002.1"/>
</dbReference>
<keyword evidence="5" id="KW-1185">Reference proteome</keyword>
<accession>A0ABV3ZC51</accession>
<dbReference type="SUPFAM" id="SSF55729">
    <property type="entry name" value="Acyl-CoA N-acyltransferases (Nat)"/>
    <property type="match status" value="1"/>
</dbReference>